<evidence type="ECO:0000259" key="2">
    <source>
        <dbReference type="Pfam" id="PF00535"/>
    </source>
</evidence>
<evidence type="ECO:0000313" key="4">
    <source>
        <dbReference type="Proteomes" id="UP000006049"/>
    </source>
</evidence>
<feature type="domain" description="Glycosyltransferase 2-like" evidence="2">
    <location>
        <begin position="13"/>
        <end position="132"/>
    </location>
</feature>
<keyword evidence="1" id="KW-0472">Membrane</keyword>
<dbReference type="KEGG" id="asl:Aeqsu_2234"/>
<evidence type="ECO:0000313" key="3">
    <source>
        <dbReference type="EMBL" id="AFL81694.1"/>
    </source>
</evidence>
<proteinExistence type="predicted"/>
<dbReference type="STRING" id="746697.Aeqsu_2234"/>
<organism evidence="3 4">
    <name type="scientific">Aequorivita sublithincola (strain DSM 14238 / LMG 21431 / ACAM 643 / 9-3)</name>
    <dbReference type="NCBI Taxonomy" id="746697"/>
    <lineage>
        <taxon>Bacteria</taxon>
        <taxon>Pseudomonadati</taxon>
        <taxon>Bacteroidota</taxon>
        <taxon>Flavobacteriia</taxon>
        <taxon>Flavobacteriales</taxon>
        <taxon>Flavobacteriaceae</taxon>
        <taxon>Aequorivita</taxon>
    </lineage>
</organism>
<keyword evidence="4" id="KW-1185">Reference proteome</keyword>
<dbReference type="PATRIC" id="fig|746697.3.peg.2275"/>
<dbReference type="InterPro" id="IPR050834">
    <property type="entry name" value="Glycosyltransf_2"/>
</dbReference>
<evidence type="ECO:0000256" key="1">
    <source>
        <dbReference type="SAM" id="Phobius"/>
    </source>
</evidence>
<accession>I3YXH6</accession>
<dbReference type="OrthoDB" id="597270at2"/>
<dbReference type="CDD" id="cd00761">
    <property type="entry name" value="Glyco_tranf_GTA_type"/>
    <property type="match status" value="1"/>
</dbReference>
<dbReference type="eggNOG" id="COG0463">
    <property type="taxonomic scope" value="Bacteria"/>
</dbReference>
<dbReference type="SUPFAM" id="SSF53448">
    <property type="entry name" value="Nucleotide-diphospho-sugar transferases"/>
    <property type="match status" value="1"/>
</dbReference>
<dbReference type="HOGENOM" id="CLU_025996_0_5_10"/>
<sequence>MIYPVTAEKPLVSIIIPTYNRAHLIGETLDSVLAQTYQNWECIVVDDWSTDNTDDVLAGYMAKDARFQYHHRPKGRLQGGNAARNYGFELSKGDYIAFLDSDDLFHKMALSIKIGLISVYKSDVVISQHTILLTELRIDEKRSPIIIENSTFDIGFILSRNTIITSDPLINRQLLETVRFDEHLKRFQDHEFFIRLFRQNLNLCLIQDKLYFHRPNNNSISAQTIAADKVMIDAQVAIHKQMTLFYQNERLVIMEYRRKARKMYKGLVKNGHIRRVLENFKFFKNNFNHTYIVFTLFFLANIIFKRGFDRMK</sequence>
<keyword evidence="1" id="KW-1133">Transmembrane helix</keyword>
<dbReference type="Pfam" id="PF00535">
    <property type="entry name" value="Glycos_transf_2"/>
    <property type="match status" value="1"/>
</dbReference>
<dbReference type="EMBL" id="CP003280">
    <property type="protein sequence ID" value="AFL81694.1"/>
    <property type="molecule type" value="Genomic_DNA"/>
</dbReference>
<gene>
    <name evidence="3" type="ordered locus">Aeqsu_2234</name>
</gene>
<reference evidence="3 4" key="1">
    <citation type="submission" date="2012-06" db="EMBL/GenBank/DDBJ databases">
        <title>The complete genome of Aequorivita sublithincola DSM 14238.</title>
        <authorList>
            <consortium name="US DOE Joint Genome Institute (JGI-PGF)"/>
            <person name="Lucas S."/>
            <person name="Copeland A."/>
            <person name="Lapidus A."/>
            <person name="Goodwin L."/>
            <person name="Pitluck S."/>
            <person name="Peters L."/>
            <person name="Munk A.C.C."/>
            <person name="Kyrpides N."/>
            <person name="Mavromatis K."/>
            <person name="Pagani I."/>
            <person name="Ivanova N."/>
            <person name="Ovchinnikova G."/>
            <person name="Zeytun A."/>
            <person name="Detter J.C."/>
            <person name="Han C."/>
            <person name="Land M."/>
            <person name="Hauser L."/>
            <person name="Markowitz V."/>
            <person name="Cheng J.-F."/>
            <person name="Hugenholtz P."/>
            <person name="Woyke T."/>
            <person name="Wu D."/>
            <person name="Tindall B."/>
            <person name="Faehnrich R."/>
            <person name="Brambilla E."/>
            <person name="Klenk H.-P."/>
            <person name="Eisen J.A."/>
        </authorList>
    </citation>
    <scope>NUCLEOTIDE SEQUENCE [LARGE SCALE GENOMIC DNA]</scope>
    <source>
        <strain evidence="4">DSM 14238 / LMG 21431 / ACAM 643 / 9-3</strain>
    </source>
</reference>
<dbReference type="PANTHER" id="PTHR43685">
    <property type="entry name" value="GLYCOSYLTRANSFERASE"/>
    <property type="match status" value="1"/>
</dbReference>
<dbReference type="InterPro" id="IPR029044">
    <property type="entry name" value="Nucleotide-diphossugar_trans"/>
</dbReference>
<dbReference type="Gene3D" id="3.90.550.10">
    <property type="entry name" value="Spore Coat Polysaccharide Biosynthesis Protein SpsA, Chain A"/>
    <property type="match status" value="1"/>
</dbReference>
<name>I3YXH6_AEQSU</name>
<feature type="transmembrane region" description="Helical" evidence="1">
    <location>
        <begin position="287"/>
        <end position="304"/>
    </location>
</feature>
<keyword evidence="1" id="KW-0812">Transmembrane</keyword>
<dbReference type="InterPro" id="IPR001173">
    <property type="entry name" value="Glyco_trans_2-like"/>
</dbReference>
<keyword evidence="3" id="KW-0808">Transferase</keyword>
<dbReference type="Proteomes" id="UP000006049">
    <property type="component" value="Chromosome"/>
</dbReference>
<protein>
    <submittedName>
        <fullName evidence="3">Glycosyl transferase</fullName>
    </submittedName>
</protein>
<dbReference type="GO" id="GO:0016740">
    <property type="term" value="F:transferase activity"/>
    <property type="evidence" value="ECO:0007669"/>
    <property type="project" value="UniProtKB-KW"/>
</dbReference>
<dbReference type="AlphaFoldDB" id="I3YXH6"/>
<dbReference type="PANTHER" id="PTHR43685:SF2">
    <property type="entry name" value="GLYCOSYLTRANSFERASE 2-LIKE DOMAIN-CONTAINING PROTEIN"/>
    <property type="match status" value="1"/>
</dbReference>